<sequence length="190" mass="21288">MRQFQPLARRIQVYIRIPSWICPPVALPKTDVSNYNYTVSEKDEFKWNDNSYLKARKDLESQSNAMFHAFFKNSQGQKDIRHKFETRMKTLIPDENFQKHLIPTVTPNGIVAGGAEFQADILMAATGFNTTFKPRFPIFGANGDNVQDLGAQNPVSYLGTGVAGFSNYFIFLGPNNPISNGSLMGKSNGQ</sequence>
<dbReference type="Proteomes" id="UP001498421">
    <property type="component" value="Unassembled WGS sequence"/>
</dbReference>
<dbReference type="InterPro" id="IPR051209">
    <property type="entry name" value="FAD-bind_Monooxygenase_sf"/>
</dbReference>
<evidence type="ECO:0000313" key="3">
    <source>
        <dbReference type="Proteomes" id="UP001498421"/>
    </source>
</evidence>
<comment type="similarity">
    <text evidence="1">Belongs to the FAD-binding monooxygenase family.</text>
</comment>
<dbReference type="EMBL" id="JAZAVK010000105">
    <property type="protein sequence ID" value="KAK7422774.1"/>
    <property type="molecule type" value="Genomic_DNA"/>
</dbReference>
<dbReference type="PANTHER" id="PTHR42877:SF8">
    <property type="entry name" value="MONOOXYGENASE"/>
    <property type="match status" value="1"/>
</dbReference>
<dbReference type="PANTHER" id="PTHR42877">
    <property type="entry name" value="L-ORNITHINE N(5)-MONOOXYGENASE-RELATED"/>
    <property type="match status" value="1"/>
</dbReference>
<evidence type="ECO:0000256" key="1">
    <source>
        <dbReference type="ARBA" id="ARBA00010139"/>
    </source>
</evidence>
<evidence type="ECO:0000313" key="2">
    <source>
        <dbReference type="EMBL" id="KAK7422774.1"/>
    </source>
</evidence>
<dbReference type="Gene3D" id="3.50.50.60">
    <property type="entry name" value="FAD/NAD(P)-binding domain"/>
    <property type="match status" value="1"/>
</dbReference>
<proteinExistence type="inferred from homology"/>
<reference evidence="2 3" key="1">
    <citation type="journal article" date="2025" name="Microbiol. Resour. Announc.">
        <title>Draft genome sequences for Neonectria magnoliae and Neonectria punicea, canker pathogens of Liriodendron tulipifera and Acer saccharum in West Virginia.</title>
        <authorList>
            <person name="Petronek H.M."/>
            <person name="Kasson M.T."/>
            <person name="Metheny A.M."/>
            <person name="Stauder C.M."/>
            <person name="Lovett B."/>
            <person name="Lynch S.C."/>
            <person name="Garnas J.R."/>
            <person name="Kasson L.R."/>
            <person name="Stajich J.E."/>
        </authorList>
    </citation>
    <scope>NUCLEOTIDE SEQUENCE [LARGE SCALE GENOMIC DNA]</scope>
    <source>
        <strain evidence="2 3">NRRL 64651</strain>
    </source>
</reference>
<dbReference type="InterPro" id="IPR036188">
    <property type="entry name" value="FAD/NAD-bd_sf"/>
</dbReference>
<keyword evidence="3" id="KW-1185">Reference proteome</keyword>
<accession>A0ABR1HP85</accession>
<protein>
    <submittedName>
        <fullName evidence="2">Uncharacterized protein</fullName>
    </submittedName>
</protein>
<name>A0ABR1HP85_9HYPO</name>
<gene>
    <name evidence="2" type="ORF">QQZ08_009399</name>
</gene>
<comment type="caution">
    <text evidence="2">The sequence shown here is derived from an EMBL/GenBank/DDBJ whole genome shotgun (WGS) entry which is preliminary data.</text>
</comment>
<organism evidence="2 3">
    <name type="scientific">Neonectria magnoliae</name>
    <dbReference type="NCBI Taxonomy" id="2732573"/>
    <lineage>
        <taxon>Eukaryota</taxon>
        <taxon>Fungi</taxon>
        <taxon>Dikarya</taxon>
        <taxon>Ascomycota</taxon>
        <taxon>Pezizomycotina</taxon>
        <taxon>Sordariomycetes</taxon>
        <taxon>Hypocreomycetidae</taxon>
        <taxon>Hypocreales</taxon>
        <taxon>Nectriaceae</taxon>
        <taxon>Neonectria</taxon>
    </lineage>
</organism>